<reference evidence="2 3" key="1">
    <citation type="submission" date="2017-11" db="EMBL/GenBank/DDBJ databases">
        <title>Genome sequence of Entomoplasma ellychniae ELCN-1 (ATCC 43707).</title>
        <authorList>
            <person name="Lo W.-S."/>
            <person name="Gasparich G.E."/>
            <person name="Kuo C.-H."/>
        </authorList>
    </citation>
    <scope>NUCLEOTIDE SEQUENCE [LARGE SCALE GENOMIC DNA]</scope>
    <source>
        <strain evidence="2 3">ELCN-1</strain>
    </source>
</reference>
<dbReference type="AlphaFoldDB" id="A0A8E2U9V3"/>
<comment type="caution">
    <text evidence="2">The sequence shown here is derived from an EMBL/GenBank/DDBJ whole genome shotgun (WGS) entry which is preliminary data.</text>
</comment>
<evidence type="ECO:0000313" key="2">
    <source>
        <dbReference type="EMBL" id="PPE04529.1"/>
    </source>
</evidence>
<sequence length="84" mass="9830">MNNFFKPITIFGTNISFLTIFIIFMSLLVLSLVIFILNLIFKKKKGINDSSRKDLEINKIDEEINSIVKKYRIKNMEEKEVDNG</sequence>
<organism evidence="2 3">
    <name type="scientific">Entomoplasma ellychniae</name>
    <dbReference type="NCBI Taxonomy" id="2114"/>
    <lineage>
        <taxon>Bacteria</taxon>
        <taxon>Bacillati</taxon>
        <taxon>Mycoplasmatota</taxon>
        <taxon>Mollicutes</taxon>
        <taxon>Entomoplasmatales</taxon>
        <taxon>Entomoplasmataceae</taxon>
        <taxon>Entomoplasma</taxon>
    </lineage>
</organism>
<name>A0A8E2U9V3_9MOLU</name>
<dbReference type="RefSeq" id="WP_104205677.1">
    <property type="nucleotide sequence ID" value="NZ_PHND01000001.1"/>
</dbReference>
<gene>
    <name evidence="2" type="ORF">EELLY_v1c02090</name>
</gene>
<accession>A0A8E2U9V3</accession>
<keyword evidence="1" id="KW-0472">Membrane</keyword>
<evidence type="ECO:0000313" key="3">
    <source>
        <dbReference type="Proteomes" id="UP000239010"/>
    </source>
</evidence>
<feature type="transmembrane region" description="Helical" evidence="1">
    <location>
        <begin position="15"/>
        <end position="41"/>
    </location>
</feature>
<keyword evidence="1" id="KW-1133">Transmembrane helix</keyword>
<dbReference type="InterPro" id="IPR030825">
    <property type="entry name" value="Integral_membrane"/>
</dbReference>
<dbReference type="NCBIfam" id="TIGR04561">
    <property type="entry name" value="membra_charge"/>
    <property type="match status" value="1"/>
</dbReference>
<evidence type="ECO:0000256" key="1">
    <source>
        <dbReference type="SAM" id="Phobius"/>
    </source>
</evidence>
<keyword evidence="3" id="KW-1185">Reference proteome</keyword>
<protein>
    <submittedName>
        <fullName evidence="2">Uncharacterized protein</fullName>
    </submittedName>
</protein>
<keyword evidence="1" id="KW-0812">Transmembrane</keyword>
<proteinExistence type="predicted"/>
<dbReference type="EMBL" id="PHND01000001">
    <property type="protein sequence ID" value="PPE04529.1"/>
    <property type="molecule type" value="Genomic_DNA"/>
</dbReference>
<dbReference type="Proteomes" id="UP000239010">
    <property type="component" value="Unassembled WGS sequence"/>
</dbReference>